<comment type="caution">
    <text evidence="1">The sequence shown here is derived from an EMBL/GenBank/DDBJ whole genome shotgun (WGS) entry which is preliminary data.</text>
</comment>
<dbReference type="Proteomes" id="UP001528040">
    <property type="component" value="Unassembled WGS sequence"/>
</dbReference>
<evidence type="ECO:0000313" key="2">
    <source>
        <dbReference type="Proteomes" id="UP001528040"/>
    </source>
</evidence>
<gene>
    <name evidence="1" type="ORF">O2N63_13085</name>
</gene>
<dbReference type="EMBL" id="JAQIIO010000007">
    <property type="protein sequence ID" value="MDA5095018.1"/>
    <property type="molecule type" value="Genomic_DNA"/>
</dbReference>
<dbReference type="RefSeq" id="WP_271054726.1">
    <property type="nucleotide sequence ID" value="NZ_JAQIIO010000007.1"/>
</dbReference>
<reference evidence="1 2" key="1">
    <citation type="submission" date="2023-01" db="EMBL/GenBank/DDBJ databases">
        <authorList>
            <person name="Yoon J.-W."/>
        </authorList>
    </citation>
    <scope>NUCLEOTIDE SEQUENCE [LARGE SCALE GENOMIC DNA]</scope>
    <source>
        <strain evidence="1 2">KMU-50</strain>
    </source>
</reference>
<organism evidence="1 2">
    <name type="scientific">Aliiroseovarius salicola</name>
    <dbReference type="NCBI Taxonomy" id="3009082"/>
    <lineage>
        <taxon>Bacteria</taxon>
        <taxon>Pseudomonadati</taxon>
        <taxon>Pseudomonadota</taxon>
        <taxon>Alphaproteobacteria</taxon>
        <taxon>Rhodobacterales</taxon>
        <taxon>Paracoccaceae</taxon>
        <taxon>Aliiroseovarius</taxon>
    </lineage>
</organism>
<proteinExistence type="predicted"/>
<keyword evidence="2" id="KW-1185">Reference proteome</keyword>
<accession>A0ABT4W3C5</accession>
<sequence length="95" mass="11116">MTKTLYGKHLKMGDVYIRETGRGTATITPNEEGYLFEFVPFKRLANFHSAQNRMFEKEELANCLRYCQRVCGNPPTALHWIIEANGEKRRLHIEK</sequence>
<name>A0ABT4W3C5_9RHOB</name>
<protein>
    <submittedName>
        <fullName evidence="1">Uncharacterized protein</fullName>
    </submittedName>
</protein>
<evidence type="ECO:0000313" key="1">
    <source>
        <dbReference type="EMBL" id="MDA5095018.1"/>
    </source>
</evidence>